<name>A0A5K1K5M0_9APHY</name>
<dbReference type="EMBL" id="LR729489">
    <property type="protein sequence ID" value="VWP01581.1"/>
    <property type="molecule type" value="Genomic_DNA"/>
</dbReference>
<feature type="region of interest" description="Disordered" evidence="1">
    <location>
        <begin position="847"/>
        <end position="998"/>
    </location>
</feature>
<feature type="compositionally biased region" description="Pro residues" evidence="1">
    <location>
        <begin position="741"/>
        <end position="750"/>
    </location>
</feature>
<feature type="compositionally biased region" description="Low complexity" evidence="1">
    <location>
        <begin position="972"/>
        <end position="983"/>
    </location>
</feature>
<feature type="region of interest" description="Disordered" evidence="1">
    <location>
        <begin position="801"/>
        <end position="832"/>
    </location>
</feature>
<feature type="compositionally biased region" description="Low complexity" evidence="1">
    <location>
        <begin position="942"/>
        <end position="957"/>
    </location>
</feature>
<feature type="region of interest" description="Disordered" evidence="1">
    <location>
        <begin position="733"/>
        <end position="761"/>
    </location>
</feature>
<feature type="compositionally biased region" description="Polar residues" evidence="1">
    <location>
        <begin position="923"/>
        <end position="935"/>
    </location>
</feature>
<dbReference type="AlphaFoldDB" id="A0A5K1K5M0"/>
<feature type="region of interest" description="Disordered" evidence="1">
    <location>
        <begin position="271"/>
        <end position="361"/>
    </location>
</feature>
<feature type="region of interest" description="Disordered" evidence="1">
    <location>
        <begin position="455"/>
        <end position="550"/>
    </location>
</feature>
<feature type="compositionally biased region" description="Low complexity" evidence="1">
    <location>
        <begin position="271"/>
        <end position="292"/>
    </location>
</feature>
<organism evidence="2">
    <name type="scientific">Ganoderma boninense</name>
    <dbReference type="NCBI Taxonomy" id="34458"/>
    <lineage>
        <taxon>Eukaryota</taxon>
        <taxon>Fungi</taxon>
        <taxon>Dikarya</taxon>
        <taxon>Basidiomycota</taxon>
        <taxon>Agaricomycotina</taxon>
        <taxon>Agaricomycetes</taxon>
        <taxon>Polyporales</taxon>
        <taxon>Polyporaceae</taxon>
        <taxon>Ganoderma</taxon>
    </lineage>
</organism>
<feature type="compositionally biased region" description="Polar residues" evidence="1">
    <location>
        <begin position="535"/>
        <end position="550"/>
    </location>
</feature>
<feature type="compositionally biased region" description="Polar residues" evidence="1">
    <location>
        <begin position="847"/>
        <end position="868"/>
    </location>
</feature>
<sequence length="998" mass="105889">MSKNRHASPQQITEACEYYSQLYYGFQARVGPGAVSPSFDNFFQDRLRKLGEVLTVARLRAVPGFIIALLWENNLVAAKKKHSFDYSAVVPVVDPGHECFRETTGIQSLKHFQILEGGEITLLPENKIRDVWWQPSVPQVLDQRLRLAYLRPASYAEPGALTVYRIPPAHPTCLKVLWNAMDRLLRVHPACWFRHPANLSLRSRLRKPNVIGPTTLATGSMSQAAVAVVGGTVPPVHPSTLHPLSAVTPSSPVQDVGVPVLPQIFPTLPSGLPSPSSSQSQFVGSLSTDSGAGAAGVGPAGQSVAGPPVRRGRSAARAASGTLTEAEVGSNGQGSMRLRKRSLSRAASAPPSKKTRATETSRSLLDAFSEEGTFIDKFIPHEACSLAFKGGHQLRQFRAYVYVRYTRNPDMWNGDLSSMDAVNREVQTVPTWFADVCRQYSGVKLPAAPDVPLDAPHPWPLEAEDPAASAQLPDTTRESSASKKKGKGRAMSTEPAQAQRQAAIKERAATVEPSSVSTRRSRRVQSRASSVASLPPSTASPVSTARATSSRLQSLNLPAAMLPANLDWEMEDGIAPPTSSVPTGSSLGLEGTFSEQRAAHSRSGLSTPNGMVPIVPGGSWANLPQFEGGPAIGSLFAAPSLPLAYQQRITDLEERVAGLQEELKAATEAQQRTVRDYLNSFGLTPEVLQQLSGQNRRRFSHPGFGWGGGDQSNTPGNPSPALIDINPHIACLRPASAHSPPLSPARPPSNVPTLDPNARSQASSLKLNNDAFSNYKSLSILSCGSQIGTADARDDLALQNAHPAAGSRSPPTAMESAVERPPLSRPQRSVASKETFAMADQVDASGNISDLPQTLSSIASGNHASPSAVNPPPPITDSELAKSTAPSSPSATTLRSVHQHLCSTSPAQLGTTPASEVNAPGTPKSSPIAISSTWTPLVDEASSSTGPASQSSVGRSSYRSDEDEGLSQPMQLDNMSLSDSNSDFNGPAAMKESPHAPN</sequence>
<evidence type="ECO:0000256" key="1">
    <source>
        <dbReference type="SAM" id="MobiDB-lite"/>
    </source>
</evidence>
<feature type="compositionally biased region" description="Low complexity" evidence="1">
    <location>
        <begin position="883"/>
        <end position="893"/>
    </location>
</feature>
<evidence type="ECO:0000313" key="2">
    <source>
        <dbReference type="EMBL" id="VWP01581.1"/>
    </source>
</evidence>
<feature type="compositionally biased region" description="Polar residues" evidence="1">
    <location>
        <begin position="901"/>
        <end position="915"/>
    </location>
</feature>
<reference evidence="2" key="1">
    <citation type="submission" date="2019-10" db="EMBL/GenBank/DDBJ databases">
        <authorList>
            <person name="Nor Muhammad N."/>
        </authorList>
    </citation>
    <scope>NUCLEOTIDE SEQUENCE</scope>
</reference>
<feature type="compositionally biased region" description="Low complexity" evidence="1">
    <location>
        <begin position="300"/>
        <end position="321"/>
    </location>
</feature>
<proteinExistence type="predicted"/>
<protein>
    <submittedName>
        <fullName evidence="2">MARTX</fullName>
    </submittedName>
</protein>
<accession>A0A5K1K5M0</accession>
<gene>
    <name evidence="2" type="primary">A0A023NA98</name>
</gene>